<dbReference type="Pfam" id="PF00535">
    <property type="entry name" value="Glycos_transf_2"/>
    <property type="match status" value="1"/>
</dbReference>
<sequence length="306" mass="33949">MTVTFNSASVLPEFLASLDSQTNTNWTLIAVDNASSDDSVDQLAAWGDPRLQLVRNPANVGFARATNQGLRMAMEQNIEWVLILNNDTSFSPDALAVLMQRASAGDAAVYAPHIVYHRSPAVTWYAGGHFSSAWGFRAELEGEGQSDWPASLKERWTEFAPGCCKLVSTDMLRTSGLFDEDYFVYWEDVDLCWRWSKHGIRIRFLASPVIRHDVSALTGGESSAFSIRMYQLNQVLFLRKNFGKLSIALRLVPIVSKIALCFILRKDSLSQSRARLAAIAEGLRYALVQIGDQSCLNNPIAARPAP</sequence>
<name>A0A916ZQT7_9SPHN</name>
<evidence type="ECO:0000256" key="2">
    <source>
        <dbReference type="ARBA" id="ARBA00022676"/>
    </source>
</evidence>
<dbReference type="InterPro" id="IPR001173">
    <property type="entry name" value="Glyco_trans_2-like"/>
</dbReference>
<feature type="domain" description="Glycosyltransferase 2-like" evidence="4">
    <location>
        <begin position="3"/>
        <end position="133"/>
    </location>
</feature>
<evidence type="ECO:0000259" key="4">
    <source>
        <dbReference type="Pfam" id="PF00535"/>
    </source>
</evidence>
<dbReference type="PANTHER" id="PTHR43179:SF12">
    <property type="entry name" value="GALACTOFURANOSYLTRANSFERASE GLFT2"/>
    <property type="match status" value="1"/>
</dbReference>
<reference evidence="5" key="2">
    <citation type="submission" date="2020-09" db="EMBL/GenBank/DDBJ databases">
        <authorList>
            <person name="Sun Q."/>
            <person name="Zhou Y."/>
        </authorList>
    </citation>
    <scope>NUCLEOTIDE SEQUENCE</scope>
    <source>
        <strain evidence="5">CGMCC 1.15519</strain>
    </source>
</reference>
<evidence type="ECO:0000256" key="3">
    <source>
        <dbReference type="ARBA" id="ARBA00022679"/>
    </source>
</evidence>
<gene>
    <name evidence="5" type="ORF">GCM10011529_15170</name>
</gene>
<dbReference type="SUPFAM" id="SSF53448">
    <property type="entry name" value="Nucleotide-diphospho-sugar transferases"/>
    <property type="match status" value="1"/>
</dbReference>
<dbReference type="CDD" id="cd04186">
    <property type="entry name" value="GT_2_like_c"/>
    <property type="match status" value="1"/>
</dbReference>
<evidence type="ECO:0000313" key="5">
    <source>
        <dbReference type="EMBL" id="GGE09813.1"/>
    </source>
</evidence>
<keyword evidence="3 5" id="KW-0808">Transferase</keyword>
<dbReference type="EMBL" id="BMJM01000004">
    <property type="protein sequence ID" value="GGE09813.1"/>
    <property type="molecule type" value="Genomic_DNA"/>
</dbReference>
<dbReference type="Proteomes" id="UP000635071">
    <property type="component" value="Unassembled WGS sequence"/>
</dbReference>
<dbReference type="GO" id="GO:0016757">
    <property type="term" value="F:glycosyltransferase activity"/>
    <property type="evidence" value="ECO:0007669"/>
    <property type="project" value="UniProtKB-KW"/>
</dbReference>
<dbReference type="PANTHER" id="PTHR43179">
    <property type="entry name" value="RHAMNOSYLTRANSFERASE WBBL"/>
    <property type="match status" value="1"/>
</dbReference>
<dbReference type="Gene3D" id="3.90.550.10">
    <property type="entry name" value="Spore Coat Polysaccharide Biosynthesis Protein SpsA, Chain A"/>
    <property type="match status" value="1"/>
</dbReference>
<proteinExistence type="inferred from homology"/>
<dbReference type="AlphaFoldDB" id="A0A916ZQT7"/>
<keyword evidence="2" id="KW-0328">Glycosyltransferase</keyword>
<comment type="similarity">
    <text evidence="1">Belongs to the glycosyltransferase 2 family.</text>
</comment>
<evidence type="ECO:0000313" key="6">
    <source>
        <dbReference type="Proteomes" id="UP000635071"/>
    </source>
</evidence>
<protein>
    <submittedName>
        <fullName evidence="5">Glycosyl transferase</fullName>
    </submittedName>
</protein>
<evidence type="ECO:0000256" key="1">
    <source>
        <dbReference type="ARBA" id="ARBA00006739"/>
    </source>
</evidence>
<dbReference type="InterPro" id="IPR029044">
    <property type="entry name" value="Nucleotide-diphossugar_trans"/>
</dbReference>
<accession>A0A916ZQT7</accession>
<comment type="caution">
    <text evidence="5">The sequence shown here is derived from an EMBL/GenBank/DDBJ whole genome shotgun (WGS) entry which is preliminary data.</text>
</comment>
<organism evidence="5 6">
    <name type="scientific">Sandarakinorhabdus glacialis</name>
    <dbReference type="NCBI Taxonomy" id="1614636"/>
    <lineage>
        <taxon>Bacteria</taxon>
        <taxon>Pseudomonadati</taxon>
        <taxon>Pseudomonadota</taxon>
        <taxon>Alphaproteobacteria</taxon>
        <taxon>Sphingomonadales</taxon>
        <taxon>Sphingosinicellaceae</taxon>
        <taxon>Sandarakinorhabdus</taxon>
    </lineage>
</organism>
<keyword evidence="6" id="KW-1185">Reference proteome</keyword>
<reference evidence="5" key="1">
    <citation type="journal article" date="2014" name="Int. J. Syst. Evol. Microbiol.">
        <title>Complete genome sequence of Corynebacterium casei LMG S-19264T (=DSM 44701T), isolated from a smear-ripened cheese.</title>
        <authorList>
            <consortium name="US DOE Joint Genome Institute (JGI-PGF)"/>
            <person name="Walter F."/>
            <person name="Albersmeier A."/>
            <person name="Kalinowski J."/>
            <person name="Ruckert C."/>
        </authorList>
    </citation>
    <scope>NUCLEOTIDE SEQUENCE</scope>
    <source>
        <strain evidence="5">CGMCC 1.15519</strain>
    </source>
</reference>